<reference evidence="2" key="1">
    <citation type="submission" date="2018-06" db="EMBL/GenBank/DDBJ databases">
        <authorList>
            <person name="Lum Nde A."/>
            <person name="Hugo C."/>
        </authorList>
    </citation>
    <scope>NUCLEOTIDE SEQUENCE [LARGE SCALE GENOMIC DNA]</scope>
    <source>
        <strain evidence="2">1_F178</strain>
    </source>
</reference>
<name>A0A3D9CB49_9FLAO</name>
<comment type="caution">
    <text evidence="1">The sequence shown here is derived from an EMBL/GenBank/DDBJ whole genome shotgun (WGS) entry which is preliminary data.</text>
</comment>
<organism evidence="1 2">
    <name type="scientific">Chryseobacterium pennae</name>
    <dbReference type="NCBI Taxonomy" id="2258962"/>
    <lineage>
        <taxon>Bacteria</taxon>
        <taxon>Pseudomonadati</taxon>
        <taxon>Bacteroidota</taxon>
        <taxon>Flavobacteriia</taxon>
        <taxon>Flavobacteriales</taxon>
        <taxon>Weeksellaceae</taxon>
        <taxon>Chryseobacterium group</taxon>
        <taxon>Chryseobacterium</taxon>
    </lineage>
</organism>
<proteinExistence type="predicted"/>
<accession>A0A3D9CB49</accession>
<dbReference type="RefSeq" id="WP_115970038.1">
    <property type="nucleotide sequence ID" value="NZ_QNVT01000005.1"/>
</dbReference>
<dbReference type="AlphaFoldDB" id="A0A3D9CB49"/>
<dbReference type="EMBL" id="QNVT01000005">
    <property type="protein sequence ID" value="REC62958.1"/>
    <property type="molecule type" value="Genomic_DNA"/>
</dbReference>
<sequence>MLKLNTYILILFLFPIIILSQSVTTKVVDSGNEKPISEIQVLSDSGSQIGFTDENGIFTLNLSEVKKNGINDVTFYHRNYASQQYSIDKIPITISLDKVHDIEPVVISGNKKGDYFVLHGYFRSWKVINNELVKYNDGLISYYIPYSSKKTIETNIENYRTLKKDNYKDKVKGIISLGDGYLYYKIPKNDKANIYDNNKYFKLEKLNDSTSILYSKNKNDVFIKRGKILYDKNHLIKEVQKNISFEKDEAFKVLLWKATGQFYNLEKWEGEGNSRHVSYVFDRQKSLVKDSIEETINEIFIDNVNFNNVTVPQKTNTKVDKDKSYYDTLFWNENIKIHPLPLNIQNQIENLKIAPNNLKK</sequence>
<gene>
    <name evidence="1" type="ORF">DRF65_06900</name>
</gene>
<evidence type="ECO:0000313" key="1">
    <source>
        <dbReference type="EMBL" id="REC62958.1"/>
    </source>
</evidence>
<dbReference type="Proteomes" id="UP000256686">
    <property type="component" value="Unassembled WGS sequence"/>
</dbReference>
<keyword evidence="2" id="KW-1185">Reference proteome</keyword>
<protein>
    <recommendedName>
        <fullName evidence="3">Carboxypeptidase-like regulatory domain-containing protein</fullName>
    </recommendedName>
</protein>
<evidence type="ECO:0008006" key="3">
    <source>
        <dbReference type="Google" id="ProtNLM"/>
    </source>
</evidence>
<evidence type="ECO:0000313" key="2">
    <source>
        <dbReference type="Proteomes" id="UP000256686"/>
    </source>
</evidence>